<proteinExistence type="predicted"/>
<evidence type="ECO:0000313" key="3">
    <source>
        <dbReference type="Proteomes" id="UP000271010"/>
    </source>
</evidence>
<dbReference type="Pfam" id="PF14542">
    <property type="entry name" value="Acetyltransf_CG"/>
    <property type="match status" value="1"/>
</dbReference>
<sequence length="95" mass="11082">MSKQEVQHDEEDLRFYIALGEEDAELTYSRTEQEELDLDYTYVPQSHRNQGLADQLVKTALDYVKEHQLKFVASCPVVEAYVKRHPEYAPFMADA</sequence>
<reference evidence="2 3" key="1">
    <citation type="submission" date="2018-11" db="EMBL/GenBank/DDBJ databases">
        <title>Rufibacter latericius sp. nov., isolated from water in Baiyang Lake.</title>
        <authorList>
            <person name="Yang Y."/>
        </authorList>
    </citation>
    <scope>NUCLEOTIDE SEQUENCE [LARGE SCALE GENOMIC DNA]</scope>
    <source>
        <strain evidence="2 3">MCC P1</strain>
    </source>
</reference>
<dbReference type="InterPro" id="IPR031165">
    <property type="entry name" value="GNAT_YJDJ"/>
</dbReference>
<accession>A0A3M9MUQ9</accession>
<organism evidence="2 3">
    <name type="scientific">Rufibacter immobilis</name>
    <dbReference type="NCBI Taxonomy" id="1348778"/>
    <lineage>
        <taxon>Bacteria</taxon>
        <taxon>Pseudomonadati</taxon>
        <taxon>Bacteroidota</taxon>
        <taxon>Cytophagia</taxon>
        <taxon>Cytophagales</taxon>
        <taxon>Hymenobacteraceae</taxon>
        <taxon>Rufibacter</taxon>
    </lineage>
</organism>
<evidence type="ECO:0000313" key="2">
    <source>
        <dbReference type="EMBL" id="RNI28478.1"/>
    </source>
</evidence>
<dbReference type="EMBL" id="RJJE01000017">
    <property type="protein sequence ID" value="RNI28478.1"/>
    <property type="molecule type" value="Genomic_DNA"/>
</dbReference>
<keyword evidence="2" id="KW-0808">Transferase</keyword>
<dbReference type="AlphaFoldDB" id="A0A3M9MUQ9"/>
<dbReference type="PANTHER" id="PTHR31435">
    <property type="entry name" value="PROTEIN NATD1"/>
    <property type="match status" value="1"/>
</dbReference>
<dbReference type="PROSITE" id="PS51729">
    <property type="entry name" value="GNAT_YJDJ"/>
    <property type="match status" value="1"/>
</dbReference>
<dbReference type="Gene3D" id="3.40.630.30">
    <property type="match status" value="1"/>
</dbReference>
<dbReference type="SUPFAM" id="SSF55729">
    <property type="entry name" value="Acyl-CoA N-acyltransferases (Nat)"/>
    <property type="match status" value="1"/>
</dbReference>
<feature type="domain" description="N-acetyltransferase" evidence="1">
    <location>
        <begin position="7"/>
        <end position="93"/>
    </location>
</feature>
<keyword evidence="3" id="KW-1185">Reference proteome</keyword>
<dbReference type="GO" id="GO:0016740">
    <property type="term" value="F:transferase activity"/>
    <property type="evidence" value="ECO:0007669"/>
    <property type="project" value="UniProtKB-KW"/>
</dbReference>
<dbReference type="PANTHER" id="PTHR31435:SF9">
    <property type="entry name" value="PROTEIN NATD1"/>
    <property type="match status" value="1"/>
</dbReference>
<dbReference type="OrthoDB" id="9793389at2"/>
<dbReference type="Proteomes" id="UP000271010">
    <property type="component" value="Unassembled WGS sequence"/>
</dbReference>
<name>A0A3M9MUQ9_9BACT</name>
<comment type="caution">
    <text evidence="2">The sequence shown here is derived from an EMBL/GenBank/DDBJ whole genome shotgun (WGS) entry which is preliminary data.</text>
</comment>
<evidence type="ECO:0000259" key="1">
    <source>
        <dbReference type="PROSITE" id="PS51729"/>
    </source>
</evidence>
<dbReference type="InterPro" id="IPR045057">
    <property type="entry name" value="Gcn5-rel_NAT"/>
</dbReference>
<dbReference type="CDD" id="cd04301">
    <property type="entry name" value="NAT_SF"/>
    <property type="match status" value="1"/>
</dbReference>
<dbReference type="RefSeq" id="WP_123134939.1">
    <property type="nucleotide sequence ID" value="NZ_RJJE01000017.1"/>
</dbReference>
<protein>
    <submittedName>
        <fullName evidence="2">N-acetyltransferase</fullName>
    </submittedName>
</protein>
<gene>
    <name evidence="2" type="ORF">EFA69_19870</name>
</gene>
<dbReference type="InterPro" id="IPR016181">
    <property type="entry name" value="Acyl_CoA_acyltransferase"/>
</dbReference>